<evidence type="ECO:0000313" key="7">
    <source>
        <dbReference type="EMBL" id="QDU76731.1"/>
    </source>
</evidence>
<evidence type="ECO:0000256" key="1">
    <source>
        <dbReference type="ARBA" id="ARBA00004651"/>
    </source>
</evidence>
<dbReference type="OrthoDB" id="282123at2"/>
<dbReference type="Pfam" id="PF03626">
    <property type="entry name" value="COX4_pro"/>
    <property type="match status" value="1"/>
</dbReference>
<keyword evidence="4 6" id="KW-1133">Transmembrane helix</keyword>
<evidence type="ECO:0000256" key="3">
    <source>
        <dbReference type="ARBA" id="ARBA00022692"/>
    </source>
</evidence>
<comment type="subcellular location">
    <subcellularLocation>
        <location evidence="1">Cell membrane</location>
        <topology evidence="1">Multi-pass membrane protein</topology>
    </subcellularLocation>
</comment>
<sequence length="130" mass="14467">MSDQSTNHSDDHEHGLAHVMPLSILFGTFIALLFFTGLTVFLADQHLGEIDIWIALAIATIKAGLVATYFMHLRYDKPINVLLFLFTLGFVALFFGITLIDSEQYQPQIQDYYEATTTVTVSEAPVPAAE</sequence>
<evidence type="ECO:0000256" key="4">
    <source>
        <dbReference type="ARBA" id="ARBA00022989"/>
    </source>
</evidence>
<evidence type="ECO:0000256" key="2">
    <source>
        <dbReference type="ARBA" id="ARBA00022475"/>
    </source>
</evidence>
<dbReference type="EMBL" id="CP036289">
    <property type="protein sequence ID" value="QDU76731.1"/>
    <property type="molecule type" value="Genomic_DNA"/>
</dbReference>
<accession>A0A518CBX8</accession>
<dbReference type="RefSeq" id="WP_144975072.1">
    <property type="nucleotide sequence ID" value="NZ_CP036289.1"/>
</dbReference>
<dbReference type="GO" id="GO:0005886">
    <property type="term" value="C:plasma membrane"/>
    <property type="evidence" value="ECO:0007669"/>
    <property type="project" value="UniProtKB-SubCell"/>
</dbReference>
<dbReference type="Proteomes" id="UP000318626">
    <property type="component" value="Chromosome"/>
</dbReference>
<keyword evidence="5 6" id="KW-0472">Membrane</keyword>
<protein>
    <submittedName>
        <fullName evidence="7">Uncharacterized protein</fullName>
    </submittedName>
</protein>
<organism evidence="7 8">
    <name type="scientific">Bremerella volcania</name>
    <dbReference type="NCBI Taxonomy" id="2527984"/>
    <lineage>
        <taxon>Bacteria</taxon>
        <taxon>Pseudomonadati</taxon>
        <taxon>Planctomycetota</taxon>
        <taxon>Planctomycetia</taxon>
        <taxon>Pirellulales</taxon>
        <taxon>Pirellulaceae</taxon>
        <taxon>Bremerella</taxon>
    </lineage>
</organism>
<feature type="transmembrane region" description="Helical" evidence="6">
    <location>
        <begin position="20"/>
        <end position="43"/>
    </location>
</feature>
<dbReference type="NCBIfam" id="TIGR02229">
    <property type="entry name" value="caa3_sub_IV"/>
    <property type="match status" value="1"/>
</dbReference>
<keyword evidence="2" id="KW-1003">Cell membrane</keyword>
<feature type="transmembrane region" description="Helical" evidence="6">
    <location>
        <begin position="79"/>
        <end position="100"/>
    </location>
</feature>
<dbReference type="KEGG" id="bvo:Pan97_37860"/>
<keyword evidence="3 6" id="KW-0812">Transmembrane</keyword>
<reference evidence="8" key="1">
    <citation type="submission" date="2019-02" db="EMBL/GenBank/DDBJ databases">
        <title>Deep-cultivation of Planctomycetes and their phenomic and genomic characterization uncovers novel biology.</title>
        <authorList>
            <person name="Wiegand S."/>
            <person name="Jogler M."/>
            <person name="Boedeker C."/>
            <person name="Pinto D."/>
            <person name="Vollmers J."/>
            <person name="Rivas-Marin E."/>
            <person name="Kohn T."/>
            <person name="Peeters S.H."/>
            <person name="Heuer A."/>
            <person name="Rast P."/>
            <person name="Oberbeckmann S."/>
            <person name="Bunk B."/>
            <person name="Jeske O."/>
            <person name="Meyerdierks A."/>
            <person name="Storesund J.E."/>
            <person name="Kallscheuer N."/>
            <person name="Luecker S."/>
            <person name="Lage O.M."/>
            <person name="Pohl T."/>
            <person name="Merkel B.J."/>
            <person name="Hornburger P."/>
            <person name="Mueller R.-W."/>
            <person name="Bruemmer F."/>
            <person name="Labrenz M."/>
            <person name="Spormann A.M."/>
            <person name="Op den Camp H."/>
            <person name="Overmann J."/>
            <person name="Amann R."/>
            <person name="Jetten M.S.M."/>
            <person name="Mascher T."/>
            <person name="Medema M.H."/>
            <person name="Devos D.P."/>
            <person name="Kaster A.-K."/>
            <person name="Ovreas L."/>
            <person name="Rohde M."/>
            <person name="Galperin M.Y."/>
            <person name="Jogler C."/>
        </authorList>
    </citation>
    <scope>NUCLEOTIDE SEQUENCE [LARGE SCALE GENOMIC DNA]</scope>
    <source>
        <strain evidence="8">Pan97</strain>
    </source>
</reference>
<dbReference type="InterPro" id="IPR011743">
    <property type="entry name" value="Caa3_sub_IV"/>
</dbReference>
<keyword evidence="8" id="KW-1185">Reference proteome</keyword>
<dbReference type="AlphaFoldDB" id="A0A518CBX8"/>
<evidence type="ECO:0000256" key="6">
    <source>
        <dbReference type="SAM" id="Phobius"/>
    </source>
</evidence>
<feature type="transmembrane region" description="Helical" evidence="6">
    <location>
        <begin position="50"/>
        <end position="73"/>
    </location>
</feature>
<proteinExistence type="predicted"/>
<gene>
    <name evidence="7" type="ORF">Pan97_37860</name>
</gene>
<evidence type="ECO:0000313" key="8">
    <source>
        <dbReference type="Proteomes" id="UP000318626"/>
    </source>
</evidence>
<name>A0A518CBX8_9BACT</name>
<dbReference type="InterPro" id="IPR005171">
    <property type="entry name" value="Cyt_c_oxidase_su4_prok"/>
</dbReference>
<evidence type="ECO:0000256" key="5">
    <source>
        <dbReference type="ARBA" id="ARBA00023136"/>
    </source>
</evidence>